<sequence>MDPQPGTGARSEPDPVQFGEDIHHLITVPPDSASSFTALLELPPNQAVELLHSPESSRPRPPYPNLTFPADPSLIDRAARFSVYAANSPDATSSPKKAVKCEPPETPSPQPPLENTNPRTGGKRKKATNITTNKGSAKKSKSETNDSEEKLPYVHVRARRGQATDSHSLAERARREKINARMKLLQELVPGCNKVGYW</sequence>
<feature type="compositionally biased region" description="Basic and acidic residues" evidence="5">
    <location>
        <begin position="140"/>
        <end position="152"/>
    </location>
</feature>
<keyword evidence="4" id="KW-0539">Nucleus</keyword>
<dbReference type="InterPro" id="IPR036638">
    <property type="entry name" value="HLH_DNA-bd_sf"/>
</dbReference>
<dbReference type="EMBL" id="JAKUCV010005861">
    <property type="protein sequence ID" value="KAJ4829576.1"/>
    <property type="molecule type" value="Genomic_DNA"/>
</dbReference>
<evidence type="ECO:0000313" key="7">
    <source>
        <dbReference type="EMBL" id="KAJ4829576.1"/>
    </source>
</evidence>
<evidence type="ECO:0000256" key="3">
    <source>
        <dbReference type="ARBA" id="ARBA00023163"/>
    </source>
</evidence>
<evidence type="ECO:0000256" key="1">
    <source>
        <dbReference type="ARBA" id="ARBA00004123"/>
    </source>
</evidence>
<proteinExistence type="predicted"/>
<evidence type="ECO:0000256" key="5">
    <source>
        <dbReference type="SAM" id="MobiDB-lite"/>
    </source>
</evidence>
<organism evidence="7 8">
    <name type="scientific">Turnera subulata</name>
    <dbReference type="NCBI Taxonomy" id="218843"/>
    <lineage>
        <taxon>Eukaryota</taxon>
        <taxon>Viridiplantae</taxon>
        <taxon>Streptophyta</taxon>
        <taxon>Embryophyta</taxon>
        <taxon>Tracheophyta</taxon>
        <taxon>Spermatophyta</taxon>
        <taxon>Magnoliopsida</taxon>
        <taxon>eudicotyledons</taxon>
        <taxon>Gunneridae</taxon>
        <taxon>Pentapetalae</taxon>
        <taxon>rosids</taxon>
        <taxon>fabids</taxon>
        <taxon>Malpighiales</taxon>
        <taxon>Passifloraceae</taxon>
        <taxon>Turnera</taxon>
    </lineage>
</organism>
<comment type="subcellular location">
    <subcellularLocation>
        <location evidence="1">Nucleus</location>
    </subcellularLocation>
</comment>
<evidence type="ECO:0000259" key="6">
    <source>
        <dbReference type="PROSITE" id="PS50888"/>
    </source>
</evidence>
<dbReference type="Gene3D" id="4.10.280.10">
    <property type="entry name" value="Helix-loop-helix DNA-binding domain"/>
    <property type="match status" value="1"/>
</dbReference>
<reference evidence="7" key="1">
    <citation type="submission" date="2022-02" db="EMBL/GenBank/DDBJ databases">
        <authorList>
            <person name="Henning P.M."/>
            <person name="McCubbin A.G."/>
            <person name="Shore J.S."/>
        </authorList>
    </citation>
    <scope>NUCLEOTIDE SEQUENCE</scope>
    <source>
        <strain evidence="7">F60SS</strain>
        <tissue evidence="7">Leaves</tissue>
    </source>
</reference>
<dbReference type="OrthoDB" id="690068at2759"/>
<keyword evidence="3" id="KW-0804">Transcription</keyword>
<feature type="domain" description="BHLH" evidence="6">
    <location>
        <begin position="162"/>
        <end position="198"/>
    </location>
</feature>
<dbReference type="GO" id="GO:0046983">
    <property type="term" value="F:protein dimerization activity"/>
    <property type="evidence" value="ECO:0007669"/>
    <property type="project" value="InterPro"/>
</dbReference>
<reference evidence="7" key="2">
    <citation type="journal article" date="2023" name="Plants (Basel)">
        <title>Annotation of the Turnera subulata (Passifloraceae) Draft Genome Reveals the S-Locus Evolved after the Divergence of Turneroideae from Passifloroideae in a Stepwise Manner.</title>
        <authorList>
            <person name="Henning P.M."/>
            <person name="Roalson E.H."/>
            <person name="Mir W."/>
            <person name="McCubbin A.G."/>
            <person name="Shore J.S."/>
        </authorList>
    </citation>
    <scope>NUCLEOTIDE SEQUENCE</scope>
    <source>
        <strain evidence="7">F60SS</strain>
    </source>
</reference>
<dbReference type="PROSITE" id="PS50888">
    <property type="entry name" value="BHLH"/>
    <property type="match status" value="1"/>
</dbReference>
<feature type="region of interest" description="Disordered" evidence="5">
    <location>
        <begin position="86"/>
        <end position="171"/>
    </location>
</feature>
<dbReference type="Pfam" id="PF00010">
    <property type="entry name" value="HLH"/>
    <property type="match status" value="1"/>
</dbReference>
<protein>
    <recommendedName>
        <fullName evidence="6">BHLH domain-containing protein</fullName>
    </recommendedName>
</protein>
<keyword evidence="2" id="KW-0805">Transcription regulation</keyword>
<feature type="region of interest" description="Disordered" evidence="5">
    <location>
        <begin position="49"/>
        <end position="71"/>
    </location>
</feature>
<gene>
    <name evidence="7" type="ORF">Tsubulata_031628</name>
</gene>
<keyword evidence="8" id="KW-1185">Reference proteome</keyword>
<evidence type="ECO:0000313" key="8">
    <source>
        <dbReference type="Proteomes" id="UP001141552"/>
    </source>
</evidence>
<dbReference type="InterPro" id="IPR011598">
    <property type="entry name" value="bHLH_dom"/>
</dbReference>
<dbReference type="PANTHER" id="PTHR12565">
    <property type="entry name" value="STEROL REGULATORY ELEMENT-BINDING PROTEIN"/>
    <property type="match status" value="1"/>
</dbReference>
<dbReference type="GO" id="GO:0005634">
    <property type="term" value="C:nucleus"/>
    <property type="evidence" value="ECO:0007669"/>
    <property type="project" value="UniProtKB-SubCell"/>
</dbReference>
<evidence type="ECO:0000256" key="4">
    <source>
        <dbReference type="ARBA" id="ARBA00023242"/>
    </source>
</evidence>
<dbReference type="PANTHER" id="PTHR12565:SF112">
    <property type="entry name" value="TRANSCRIPTION FACTOR BHLH48-RELATED"/>
    <property type="match status" value="1"/>
</dbReference>
<dbReference type="SUPFAM" id="SSF47459">
    <property type="entry name" value="HLH, helix-loop-helix DNA-binding domain"/>
    <property type="match status" value="1"/>
</dbReference>
<comment type="caution">
    <text evidence="7">The sequence shown here is derived from an EMBL/GenBank/DDBJ whole genome shotgun (WGS) entry which is preliminary data.</text>
</comment>
<feature type="region of interest" description="Disordered" evidence="5">
    <location>
        <begin position="1"/>
        <end position="20"/>
    </location>
</feature>
<dbReference type="AlphaFoldDB" id="A0A9Q0J4S3"/>
<evidence type="ECO:0000256" key="2">
    <source>
        <dbReference type="ARBA" id="ARBA00023015"/>
    </source>
</evidence>
<accession>A0A9Q0J4S3</accession>
<dbReference type="Proteomes" id="UP001141552">
    <property type="component" value="Unassembled WGS sequence"/>
</dbReference>
<dbReference type="GO" id="GO:0003700">
    <property type="term" value="F:DNA-binding transcription factor activity"/>
    <property type="evidence" value="ECO:0007669"/>
    <property type="project" value="TreeGrafter"/>
</dbReference>
<dbReference type="InterPro" id="IPR024097">
    <property type="entry name" value="bHLH_ZIP_TF"/>
</dbReference>
<name>A0A9Q0J4S3_9ROSI</name>